<keyword evidence="3" id="KW-1185">Reference proteome</keyword>
<dbReference type="EMBL" id="BOOR01000008">
    <property type="protein sequence ID" value="GII53222.1"/>
    <property type="molecule type" value="Genomic_DNA"/>
</dbReference>
<comment type="caution">
    <text evidence="2">The sequence shown here is derived from an EMBL/GenBank/DDBJ whole genome shotgun (WGS) entry which is preliminary data.</text>
</comment>
<dbReference type="AlphaFoldDB" id="A0A8J3UX98"/>
<evidence type="ECO:0000256" key="1">
    <source>
        <dbReference type="SAM" id="MobiDB-lite"/>
    </source>
</evidence>
<proteinExistence type="predicted"/>
<feature type="compositionally biased region" description="Basic and acidic residues" evidence="1">
    <location>
        <begin position="72"/>
        <end position="89"/>
    </location>
</feature>
<feature type="region of interest" description="Disordered" evidence="1">
    <location>
        <begin position="21"/>
        <end position="89"/>
    </location>
</feature>
<gene>
    <name evidence="2" type="ORF">Pth03_16110</name>
</gene>
<protein>
    <submittedName>
        <fullName evidence="2">Uncharacterized protein</fullName>
    </submittedName>
</protein>
<accession>A0A8J3UX98</accession>
<evidence type="ECO:0000313" key="3">
    <source>
        <dbReference type="Proteomes" id="UP000605992"/>
    </source>
</evidence>
<name>A0A8J3UX98_9ACTN</name>
<organism evidence="2 3">
    <name type="scientific">Planotetraspora thailandica</name>
    <dbReference type="NCBI Taxonomy" id="487172"/>
    <lineage>
        <taxon>Bacteria</taxon>
        <taxon>Bacillati</taxon>
        <taxon>Actinomycetota</taxon>
        <taxon>Actinomycetes</taxon>
        <taxon>Streptosporangiales</taxon>
        <taxon>Streptosporangiaceae</taxon>
        <taxon>Planotetraspora</taxon>
    </lineage>
</organism>
<sequence length="89" mass="9687">MVPVCRFPSFLMGVYGKRRSCAGKNREPTRSRRVSTCGWDGMAPEDLVRPPRGAVSGSDYPDGHGCGRTPVRHGETAAGAERHAADEDW</sequence>
<dbReference type="Proteomes" id="UP000605992">
    <property type="component" value="Unassembled WGS sequence"/>
</dbReference>
<evidence type="ECO:0000313" key="2">
    <source>
        <dbReference type="EMBL" id="GII53222.1"/>
    </source>
</evidence>
<reference evidence="2" key="1">
    <citation type="submission" date="2021-01" db="EMBL/GenBank/DDBJ databases">
        <title>Whole genome shotgun sequence of Planotetraspora thailandica NBRC 104271.</title>
        <authorList>
            <person name="Komaki H."/>
            <person name="Tamura T."/>
        </authorList>
    </citation>
    <scope>NUCLEOTIDE SEQUENCE</scope>
    <source>
        <strain evidence="2">NBRC 104271</strain>
    </source>
</reference>